<protein>
    <recommendedName>
        <fullName evidence="2">Tyr recombinase domain-containing protein</fullName>
    </recommendedName>
</protein>
<dbReference type="Gene3D" id="1.10.443.10">
    <property type="entry name" value="Intergrase catalytic core"/>
    <property type="match status" value="1"/>
</dbReference>
<gene>
    <name evidence="3" type="ORF">APZ42_009387</name>
</gene>
<dbReference type="EMBL" id="LRGB01025278">
    <property type="protein sequence ID" value="KZR96332.1"/>
    <property type="molecule type" value="Genomic_DNA"/>
</dbReference>
<evidence type="ECO:0000313" key="4">
    <source>
        <dbReference type="Proteomes" id="UP000076858"/>
    </source>
</evidence>
<dbReference type="GO" id="GO:0003677">
    <property type="term" value="F:DNA binding"/>
    <property type="evidence" value="ECO:0007669"/>
    <property type="project" value="InterPro"/>
</dbReference>
<dbReference type="InterPro" id="IPR011010">
    <property type="entry name" value="DNA_brk_join_enz"/>
</dbReference>
<proteinExistence type="predicted"/>
<comment type="caution">
    <text evidence="3">The sequence shown here is derived from an EMBL/GenBank/DDBJ whole genome shotgun (WGS) entry which is preliminary data.</text>
</comment>
<dbReference type="GO" id="GO:0006310">
    <property type="term" value="P:DNA recombination"/>
    <property type="evidence" value="ECO:0007669"/>
    <property type="project" value="UniProtKB-KW"/>
</dbReference>
<feature type="domain" description="Tyr recombinase" evidence="2">
    <location>
        <begin position="1"/>
        <end position="171"/>
    </location>
</feature>
<dbReference type="OrthoDB" id="5986938at2759"/>
<dbReference type="PANTHER" id="PTHR35617">
    <property type="entry name" value="PHAGE_INTEGRASE DOMAIN-CONTAINING PROTEIN"/>
    <property type="match status" value="1"/>
</dbReference>
<dbReference type="SUPFAM" id="SSF56349">
    <property type="entry name" value="DNA breaking-rejoining enzymes"/>
    <property type="match status" value="1"/>
</dbReference>
<dbReference type="PROSITE" id="PS51898">
    <property type="entry name" value="TYR_RECOMBINASE"/>
    <property type="match status" value="1"/>
</dbReference>
<reference evidence="3 4" key="1">
    <citation type="submission" date="2016-03" db="EMBL/GenBank/DDBJ databases">
        <title>EvidentialGene: Evidence-directed Construction of Genes on Genomes.</title>
        <authorList>
            <person name="Gilbert D.G."/>
            <person name="Choi J.-H."/>
            <person name="Mockaitis K."/>
            <person name="Colbourne J."/>
            <person name="Pfrender M."/>
        </authorList>
    </citation>
    <scope>NUCLEOTIDE SEQUENCE [LARGE SCALE GENOMIC DNA]</scope>
    <source>
        <strain evidence="3 4">Xinb3</strain>
        <tissue evidence="3">Complete organism</tissue>
    </source>
</reference>
<dbReference type="InterPro" id="IPR002104">
    <property type="entry name" value="Integrase_catalytic"/>
</dbReference>
<sequence length="174" mass="18765">MLLALTSLCRVSELASISRDSIAFSSQGVKLSLTRPRKAQRQAALKVFNLKRLDPPTFTCPVVCLEAYVKASDVFRKNDQSLLFLATRSPFRSVGASTIGRWIVTLLAEAGVDTSVYSAHSTKGASASRAASAGVSVENILRSGGWASESVLVRHYRREVDSGREFATAVLQTA</sequence>
<keyword evidence="4" id="KW-1185">Reference proteome</keyword>
<evidence type="ECO:0000259" key="2">
    <source>
        <dbReference type="PROSITE" id="PS51898"/>
    </source>
</evidence>
<keyword evidence="1" id="KW-0233">DNA recombination</keyword>
<evidence type="ECO:0000256" key="1">
    <source>
        <dbReference type="ARBA" id="ARBA00023172"/>
    </source>
</evidence>
<dbReference type="InterPro" id="IPR013762">
    <property type="entry name" value="Integrase-like_cat_sf"/>
</dbReference>
<evidence type="ECO:0000313" key="3">
    <source>
        <dbReference type="EMBL" id="KZR96332.1"/>
    </source>
</evidence>
<dbReference type="AlphaFoldDB" id="A0A164E1K4"/>
<organism evidence="3 4">
    <name type="scientific">Daphnia magna</name>
    <dbReference type="NCBI Taxonomy" id="35525"/>
    <lineage>
        <taxon>Eukaryota</taxon>
        <taxon>Metazoa</taxon>
        <taxon>Ecdysozoa</taxon>
        <taxon>Arthropoda</taxon>
        <taxon>Crustacea</taxon>
        <taxon>Branchiopoda</taxon>
        <taxon>Diplostraca</taxon>
        <taxon>Cladocera</taxon>
        <taxon>Anomopoda</taxon>
        <taxon>Daphniidae</taxon>
        <taxon>Daphnia</taxon>
    </lineage>
</organism>
<dbReference type="Proteomes" id="UP000076858">
    <property type="component" value="Unassembled WGS sequence"/>
</dbReference>
<dbReference type="GO" id="GO:0015074">
    <property type="term" value="P:DNA integration"/>
    <property type="evidence" value="ECO:0007669"/>
    <property type="project" value="InterPro"/>
</dbReference>
<dbReference type="PANTHER" id="PTHR35617:SF3">
    <property type="entry name" value="CORE-BINDING (CB) DOMAIN-CONTAINING PROTEIN"/>
    <property type="match status" value="1"/>
</dbReference>
<name>A0A164E1K4_9CRUS</name>
<accession>A0A164E1K4</accession>